<accession>A0A3G8LG17</accession>
<evidence type="ECO:0000313" key="7">
    <source>
        <dbReference type="EMBL" id="TPI02335.1"/>
    </source>
</evidence>
<organism evidence="6 8">
    <name type="scientific">Mycoplasma struthionis</name>
    <dbReference type="NCBI Taxonomy" id="538220"/>
    <lineage>
        <taxon>Bacteria</taxon>
        <taxon>Bacillati</taxon>
        <taxon>Mycoplasmatota</taxon>
        <taxon>Mollicutes</taxon>
        <taxon>Mycoplasmataceae</taxon>
        <taxon>Mycoplasma</taxon>
    </lineage>
</organism>
<evidence type="ECO:0000313" key="6">
    <source>
        <dbReference type="EMBL" id="AZG68599.1"/>
    </source>
</evidence>
<dbReference type="NCBIfam" id="TIGR01023">
    <property type="entry name" value="rpmG_bact"/>
    <property type="match status" value="1"/>
</dbReference>
<dbReference type="RefSeq" id="WP_124724294.1">
    <property type="nucleotide sequence ID" value="NZ_CP034044.1"/>
</dbReference>
<dbReference type="KEGG" id="mstr:EGN60_01275"/>
<dbReference type="GO" id="GO:0005840">
    <property type="term" value="C:ribosome"/>
    <property type="evidence" value="ECO:0007669"/>
    <property type="project" value="UniProtKB-KW"/>
</dbReference>
<dbReference type="InterPro" id="IPR038584">
    <property type="entry name" value="Ribosomal_bL33_sf"/>
</dbReference>
<dbReference type="GO" id="GO:0006412">
    <property type="term" value="P:translation"/>
    <property type="evidence" value="ECO:0007669"/>
    <property type="project" value="UniProtKB-UniRule"/>
</dbReference>
<comment type="similarity">
    <text evidence="1 5">Belongs to the bacterial ribosomal protein bL33 family.</text>
</comment>
<dbReference type="InterPro" id="IPR001705">
    <property type="entry name" value="Ribosomal_bL33"/>
</dbReference>
<reference evidence="6 8" key="1">
    <citation type="submission" date="2018-11" db="EMBL/GenBank/DDBJ databases">
        <title>Genome sequence of Mycoplasma struthionis sp. nov.</title>
        <authorList>
            <person name="Spergser J."/>
        </authorList>
    </citation>
    <scope>NUCLEOTIDE SEQUENCE [LARGE SCALE GENOMIC DNA]</scope>
    <source>
        <strain evidence="6 8">237IA</strain>
    </source>
</reference>
<keyword evidence="2 5" id="KW-0689">Ribosomal protein</keyword>
<dbReference type="GO" id="GO:0005737">
    <property type="term" value="C:cytoplasm"/>
    <property type="evidence" value="ECO:0007669"/>
    <property type="project" value="UniProtKB-ARBA"/>
</dbReference>
<evidence type="ECO:0000256" key="5">
    <source>
        <dbReference type="HAMAP-Rule" id="MF_00294"/>
    </source>
</evidence>
<dbReference type="NCBIfam" id="NF001764">
    <property type="entry name" value="PRK00504.1"/>
    <property type="match status" value="1"/>
</dbReference>
<dbReference type="InterPro" id="IPR011332">
    <property type="entry name" value="Ribosomal_zn-bd"/>
</dbReference>
<gene>
    <name evidence="5 6" type="primary">rpmG</name>
    <name evidence="6" type="ORF">EGN60_01275</name>
    <name evidence="7" type="ORF">FJM01_01130</name>
</gene>
<name>A0A3G8LG17_9MOLU</name>
<evidence type="ECO:0000256" key="4">
    <source>
        <dbReference type="ARBA" id="ARBA00035176"/>
    </source>
</evidence>
<evidence type="ECO:0000313" key="9">
    <source>
        <dbReference type="Proteomes" id="UP000317904"/>
    </source>
</evidence>
<dbReference type="OrthoDB" id="197660at2"/>
<evidence type="ECO:0000256" key="3">
    <source>
        <dbReference type="ARBA" id="ARBA00023274"/>
    </source>
</evidence>
<dbReference type="EMBL" id="VFSY01000021">
    <property type="protein sequence ID" value="TPI02335.1"/>
    <property type="molecule type" value="Genomic_DNA"/>
</dbReference>
<evidence type="ECO:0000256" key="2">
    <source>
        <dbReference type="ARBA" id="ARBA00022980"/>
    </source>
</evidence>
<dbReference type="HAMAP" id="MF_00294">
    <property type="entry name" value="Ribosomal_bL33"/>
    <property type="match status" value="1"/>
</dbReference>
<dbReference type="GO" id="GO:0003735">
    <property type="term" value="F:structural constituent of ribosome"/>
    <property type="evidence" value="ECO:0007669"/>
    <property type="project" value="InterPro"/>
</dbReference>
<sequence>MKKGKKVSLACQECLHKNYVLAKSSEARLELNKFCKYCNKSTLHKEEK</sequence>
<keyword evidence="8" id="KW-1185">Reference proteome</keyword>
<accession>A0A502M425</accession>
<dbReference type="GO" id="GO:1990904">
    <property type="term" value="C:ribonucleoprotein complex"/>
    <property type="evidence" value="ECO:0007669"/>
    <property type="project" value="UniProtKB-KW"/>
</dbReference>
<protein>
    <recommendedName>
        <fullName evidence="4 5">Large ribosomal subunit protein bL33</fullName>
    </recommendedName>
</protein>
<dbReference type="EMBL" id="CP034044">
    <property type="protein sequence ID" value="AZG68599.1"/>
    <property type="molecule type" value="Genomic_DNA"/>
</dbReference>
<evidence type="ECO:0000256" key="1">
    <source>
        <dbReference type="ARBA" id="ARBA00007596"/>
    </source>
</evidence>
<dbReference type="Pfam" id="PF00471">
    <property type="entry name" value="Ribosomal_L33"/>
    <property type="match status" value="1"/>
</dbReference>
<keyword evidence="3 5" id="KW-0687">Ribonucleoprotein</keyword>
<proteinExistence type="inferred from homology"/>
<dbReference type="Proteomes" id="UP000275883">
    <property type="component" value="Chromosome"/>
</dbReference>
<dbReference type="Gene3D" id="2.20.28.120">
    <property type="entry name" value="Ribosomal protein L33"/>
    <property type="match status" value="1"/>
</dbReference>
<dbReference type="AlphaFoldDB" id="A0A3G8LG17"/>
<dbReference type="SUPFAM" id="SSF57829">
    <property type="entry name" value="Zn-binding ribosomal proteins"/>
    <property type="match status" value="1"/>
</dbReference>
<dbReference type="Proteomes" id="UP000317904">
    <property type="component" value="Unassembled WGS sequence"/>
</dbReference>
<reference evidence="7 9" key="2">
    <citation type="submission" date="2019-06" db="EMBL/GenBank/DDBJ databases">
        <title>A comparative genomics study of ostrich specific Mycoplasmas.</title>
        <authorList>
            <person name="Botes A."/>
            <person name="Nel T."/>
        </authorList>
    </citation>
    <scope>NUCLEOTIDE SEQUENCE [LARGE SCALE GENOMIC DNA]</scope>
    <source>
        <strain evidence="7 9">Ms01</strain>
    </source>
</reference>
<evidence type="ECO:0000313" key="8">
    <source>
        <dbReference type="Proteomes" id="UP000275883"/>
    </source>
</evidence>